<sequence>MEQRDAAGYGGCATAALGAATALYVWASSLRTGLHMGAGFEGHARDLSVLWTELPLVLLAGALIPPVTWLLTLRLPRGHRTVRSRALVAGACTAAVFALATWGLHTWANPHHPDHIRLSGALASDLDQ</sequence>
<evidence type="ECO:0000313" key="3">
    <source>
        <dbReference type="Proteomes" id="UP001595908"/>
    </source>
</evidence>
<protein>
    <submittedName>
        <fullName evidence="2">Uncharacterized protein</fullName>
    </submittedName>
</protein>
<proteinExistence type="predicted"/>
<comment type="caution">
    <text evidence="2">The sequence shown here is derived from an EMBL/GenBank/DDBJ whole genome shotgun (WGS) entry which is preliminary data.</text>
</comment>
<dbReference type="Proteomes" id="UP001595908">
    <property type="component" value="Unassembled WGS sequence"/>
</dbReference>
<dbReference type="GeneID" id="31237823"/>
<evidence type="ECO:0000256" key="1">
    <source>
        <dbReference type="SAM" id="Phobius"/>
    </source>
</evidence>
<keyword evidence="1" id="KW-1133">Transmembrane helix</keyword>
<feature type="transmembrane region" description="Helical" evidence="1">
    <location>
        <begin position="85"/>
        <end position="104"/>
    </location>
</feature>
<keyword evidence="1" id="KW-0812">Transmembrane</keyword>
<organism evidence="2 3">
    <name type="scientific">Streptomyces atroolivaceus</name>
    <dbReference type="NCBI Taxonomy" id="66869"/>
    <lineage>
        <taxon>Bacteria</taxon>
        <taxon>Bacillati</taxon>
        <taxon>Actinomycetota</taxon>
        <taxon>Actinomycetes</taxon>
        <taxon>Kitasatosporales</taxon>
        <taxon>Streptomycetaceae</taxon>
        <taxon>Streptomyces</taxon>
    </lineage>
</organism>
<keyword evidence="1" id="KW-0472">Membrane</keyword>
<accession>A0ABV9VBR8</accession>
<reference evidence="3" key="1">
    <citation type="journal article" date="2019" name="Int. J. Syst. Evol. Microbiol.">
        <title>The Global Catalogue of Microorganisms (GCM) 10K type strain sequencing project: providing services to taxonomists for standard genome sequencing and annotation.</title>
        <authorList>
            <consortium name="The Broad Institute Genomics Platform"/>
            <consortium name="The Broad Institute Genome Sequencing Center for Infectious Disease"/>
            <person name="Wu L."/>
            <person name="Ma J."/>
        </authorList>
    </citation>
    <scope>NUCLEOTIDE SEQUENCE [LARGE SCALE GENOMIC DNA]</scope>
    <source>
        <strain evidence="3">ICMP 257</strain>
    </source>
</reference>
<feature type="transmembrane region" description="Helical" evidence="1">
    <location>
        <begin position="54"/>
        <end position="73"/>
    </location>
</feature>
<feature type="transmembrane region" description="Helical" evidence="1">
    <location>
        <begin position="7"/>
        <end position="27"/>
    </location>
</feature>
<name>A0ABV9VBR8_STRAZ</name>
<keyword evidence="3" id="KW-1185">Reference proteome</keyword>
<gene>
    <name evidence="2" type="ORF">ACFPL4_18635</name>
</gene>
<evidence type="ECO:0000313" key="2">
    <source>
        <dbReference type="EMBL" id="MFC4980342.1"/>
    </source>
</evidence>
<dbReference type="RefSeq" id="WP_033296599.1">
    <property type="nucleotide sequence ID" value="NZ_JBFAGR010000003.1"/>
</dbReference>
<dbReference type="EMBL" id="JBHSJE010000004">
    <property type="protein sequence ID" value="MFC4980342.1"/>
    <property type="molecule type" value="Genomic_DNA"/>
</dbReference>